<organism evidence="1 2">
    <name type="scientific">Streptomyces lasiicapitis</name>
    <dbReference type="NCBI Taxonomy" id="1923961"/>
    <lineage>
        <taxon>Bacteria</taxon>
        <taxon>Bacillati</taxon>
        <taxon>Actinomycetota</taxon>
        <taxon>Actinomycetes</taxon>
        <taxon>Kitasatosporales</taxon>
        <taxon>Streptomycetaceae</taxon>
        <taxon>Streptomyces</taxon>
    </lineage>
</organism>
<sequence length="728" mass="78273">MAGPGHRTRFFDHRLPSLYSGRHTVTVDHTVTGSDKVGDELLPDLEQVFEVRQPRFQLLPGDVAACYPLPGAEGEYDTLLPHITLKRPGFPWMHMLRGTREGTPWLALLVFRPGELPEDPQAVGQVTVSTAADFAAGRAGEGRPPTFDPPLYDDEQELTVASIRVPGPLFTALCPTTYELGMLAHIREGGPPDAARRVGEDPPPNEWDLKAVVVSNRFPDASGLHVAHLVSLDGFEDYLDGTTPPPADGLRLVSLHSWAFTSIDDKKLGFGELAQNLAKDPEPVLRHPGLPATSDVPLALDLLRQGGTVLPQDLESGEPTVGFYRGPLTAAPAHPLPQGTGVRLESAGEALVYVEDLGAYDTGYAVAFSLGRGLALADAGFRSALLAFRKSARRAARRLVAFPQLAALGERDAATGINTPVARSAFDRLLGDDGPLAAALARPGAEVRAGGRRPVPRTPAPAPVDVNQLRTVITDTSTRSVLSAAIRSELEPVHAWLTRLARLEMVPLGYLIPDEQQLPPESLRFFHVDAGWIRAAIDGALSVGEGHALDADLNDLAGDLRSMPQFSSGVVLRSELLTNWPDLQLTAFAQNGAIAPLQVRDLGEDLRMLLYEQVIDRFAIGEPPQGLHFGLSFNHTTELRSIVRPVGKALGDFPADGSGYGQFLRPDEHDVGYDVLDIEHRLAPALAAALSVGELSSAQFALQLVKAPLLQEFTPDPQESAESTEGTL</sequence>
<keyword evidence="2" id="KW-1185">Reference proteome</keyword>
<evidence type="ECO:0000313" key="2">
    <source>
        <dbReference type="Proteomes" id="UP000656881"/>
    </source>
</evidence>
<reference evidence="2" key="1">
    <citation type="journal article" date="2019" name="Int. J. Syst. Evol. Microbiol.">
        <title>The Global Catalogue of Microorganisms (GCM) 10K type strain sequencing project: providing services to taxonomists for standard genome sequencing and annotation.</title>
        <authorList>
            <consortium name="The Broad Institute Genomics Platform"/>
            <consortium name="The Broad Institute Genome Sequencing Center for Infectious Disease"/>
            <person name="Wu L."/>
            <person name="Ma J."/>
        </authorList>
    </citation>
    <scope>NUCLEOTIDE SEQUENCE [LARGE SCALE GENOMIC DNA]</scope>
    <source>
        <strain evidence="2">CGMCC 4.7349</strain>
    </source>
</reference>
<gene>
    <name evidence="1" type="ORF">GCM10012286_80160</name>
</gene>
<dbReference type="EMBL" id="BMNG01000027">
    <property type="protein sequence ID" value="GGO59172.1"/>
    <property type="molecule type" value="Genomic_DNA"/>
</dbReference>
<name>A0ABQ2N039_9ACTN</name>
<protein>
    <submittedName>
        <fullName evidence="1">Uncharacterized protein</fullName>
    </submittedName>
</protein>
<dbReference type="Proteomes" id="UP000656881">
    <property type="component" value="Unassembled WGS sequence"/>
</dbReference>
<proteinExistence type="predicted"/>
<dbReference type="RefSeq" id="WP_189177633.1">
    <property type="nucleotide sequence ID" value="NZ_BMNG01000027.1"/>
</dbReference>
<evidence type="ECO:0000313" key="1">
    <source>
        <dbReference type="EMBL" id="GGO59172.1"/>
    </source>
</evidence>
<comment type="caution">
    <text evidence="1">The sequence shown here is derived from an EMBL/GenBank/DDBJ whole genome shotgun (WGS) entry which is preliminary data.</text>
</comment>
<accession>A0ABQ2N039</accession>